<dbReference type="SMART" id="SM00345">
    <property type="entry name" value="HTH_GNTR"/>
    <property type="match status" value="1"/>
</dbReference>
<reference evidence="6" key="1">
    <citation type="journal article" date="2019" name="Int. J. Syst. Evol. Microbiol.">
        <title>The Global Catalogue of Microorganisms (GCM) 10K type strain sequencing project: providing services to taxonomists for standard genome sequencing and annotation.</title>
        <authorList>
            <consortium name="The Broad Institute Genomics Platform"/>
            <consortium name="The Broad Institute Genome Sequencing Center for Infectious Disease"/>
            <person name="Wu L."/>
            <person name="Ma J."/>
        </authorList>
    </citation>
    <scope>NUCLEOTIDE SEQUENCE [LARGE SCALE GENOMIC DNA]</scope>
    <source>
        <strain evidence="6">JCM 11650</strain>
    </source>
</reference>
<comment type="caution">
    <text evidence="5">The sequence shown here is derived from an EMBL/GenBank/DDBJ whole genome shotgun (WGS) entry which is preliminary data.</text>
</comment>
<evidence type="ECO:0000313" key="5">
    <source>
        <dbReference type="EMBL" id="MFD1833505.1"/>
    </source>
</evidence>
<dbReference type="Gene3D" id="1.20.120.530">
    <property type="entry name" value="GntR ligand-binding domain-like"/>
    <property type="match status" value="1"/>
</dbReference>
<keyword evidence="1" id="KW-0805">Transcription regulation</keyword>
<dbReference type="InterPro" id="IPR011711">
    <property type="entry name" value="GntR_C"/>
</dbReference>
<dbReference type="Proteomes" id="UP001597280">
    <property type="component" value="Unassembled WGS sequence"/>
</dbReference>
<evidence type="ECO:0000256" key="1">
    <source>
        <dbReference type="ARBA" id="ARBA00023015"/>
    </source>
</evidence>
<keyword evidence="3" id="KW-0804">Transcription</keyword>
<evidence type="ECO:0000313" key="6">
    <source>
        <dbReference type="Proteomes" id="UP001597280"/>
    </source>
</evidence>
<name>A0ABW4PTN9_9MICO</name>
<dbReference type="Pfam" id="PF07729">
    <property type="entry name" value="FCD"/>
    <property type="match status" value="1"/>
</dbReference>
<dbReference type="PANTHER" id="PTHR43537">
    <property type="entry name" value="TRANSCRIPTIONAL REGULATOR, GNTR FAMILY"/>
    <property type="match status" value="1"/>
</dbReference>
<dbReference type="Pfam" id="PF00392">
    <property type="entry name" value="GntR"/>
    <property type="match status" value="1"/>
</dbReference>
<protein>
    <submittedName>
        <fullName evidence="5">FadR/GntR family transcriptional regulator</fullName>
    </submittedName>
</protein>
<evidence type="ECO:0000256" key="2">
    <source>
        <dbReference type="ARBA" id="ARBA00023125"/>
    </source>
</evidence>
<accession>A0ABW4PTN9</accession>
<dbReference type="Gene3D" id="1.10.10.10">
    <property type="entry name" value="Winged helix-like DNA-binding domain superfamily/Winged helix DNA-binding domain"/>
    <property type="match status" value="1"/>
</dbReference>
<dbReference type="PRINTS" id="PR00035">
    <property type="entry name" value="HTHGNTR"/>
</dbReference>
<dbReference type="SUPFAM" id="SSF46785">
    <property type="entry name" value="Winged helix' DNA-binding domain"/>
    <property type="match status" value="1"/>
</dbReference>
<dbReference type="PROSITE" id="PS50949">
    <property type="entry name" value="HTH_GNTR"/>
    <property type="match status" value="1"/>
</dbReference>
<dbReference type="InterPro" id="IPR000524">
    <property type="entry name" value="Tscrpt_reg_HTH_GntR"/>
</dbReference>
<dbReference type="InterPro" id="IPR036388">
    <property type="entry name" value="WH-like_DNA-bd_sf"/>
</dbReference>
<keyword evidence="2" id="KW-0238">DNA-binding</keyword>
<evidence type="ECO:0000256" key="3">
    <source>
        <dbReference type="ARBA" id="ARBA00023163"/>
    </source>
</evidence>
<dbReference type="SUPFAM" id="SSF48008">
    <property type="entry name" value="GntR ligand-binding domain-like"/>
    <property type="match status" value="1"/>
</dbReference>
<dbReference type="RefSeq" id="WP_343903265.1">
    <property type="nucleotide sequence ID" value="NZ_BAAAIS010000001.1"/>
</dbReference>
<sequence>MTAALAVTDRAIEAIRRMIQSGELAPGDRLPPEKELAEGIGVSRNSLREAVKALSVIRVLDVRQGDGTYVTSLAPDLLVESLAFMLDLHQGSAEGQILEVRRLLEPTAVEQACPALTAEDLAELERLTEGLGGASDVEELVASDIAFHRLIVSRCPNAYLRSMLDGLASATSRARVWRGITEDDAVERTVAEHRRILDALHSGRGDLARVHAAAHIAGVESWVHRTATGAVPESDATGSPTAD</sequence>
<dbReference type="InterPro" id="IPR008920">
    <property type="entry name" value="TF_FadR/GntR_C"/>
</dbReference>
<proteinExistence type="predicted"/>
<keyword evidence="6" id="KW-1185">Reference proteome</keyword>
<gene>
    <name evidence="5" type="ORF">ACFSDA_00335</name>
</gene>
<feature type="domain" description="HTH gntR-type" evidence="4">
    <location>
        <begin position="5"/>
        <end position="73"/>
    </location>
</feature>
<evidence type="ECO:0000259" key="4">
    <source>
        <dbReference type="PROSITE" id="PS50949"/>
    </source>
</evidence>
<dbReference type="PANTHER" id="PTHR43537:SF5">
    <property type="entry name" value="UXU OPERON TRANSCRIPTIONAL REGULATOR"/>
    <property type="match status" value="1"/>
</dbReference>
<organism evidence="5 6">
    <name type="scientific">Brachybacterium rhamnosum</name>
    <dbReference type="NCBI Taxonomy" id="173361"/>
    <lineage>
        <taxon>Bacteria</taxon>
        <taxon>Bacillati</taxon>
        <taxon>Actinomycetota</taxon>
        <taxon>Actinomycetes</taxon>
        <taxon>Micrococcales</taxon>
        <taxon>Dermabacteraceae</taxon>
        <taxon>Brachybacterium</taxon>
    </lineage>
</organism>
<dbReference type="SMART" id="SM00895">
    <property type="entry name" value="FCD"/>
    <property type="match status" value="1"/>
</dbReference>
<dbReference type="InterPro" id="IPR036390">
    <property type="entry name" value="WH_DNA-bd_sf"/>
</dbReference>
<dbReference type="EMBL" id="JBHUFL010000001">
    <property type="protein sequence ID" value="MFD1833505.1"/>
    <property type="molecule type" value="Genomic_DNA"/>
</dbReference>
<dbReference type="CDD" id="cd07377">
    <property type="entry name" value="WHTH_GntR"/>
    <property type="match status" value="1"/>
</dbReference>